<dbReference type="PROSITE" id="PS51272">
    <property type="entry name" value="SLH"/>
    <property type="match status" value="2"/>
</dbReference>
<dbReference type="PANTHER" id="PTHR43308:SF5">
    <property type="entry name" value="S-LAYER PROTEIN _ PEPTIDOGLYCAN ENDO-BETA-N-ACETYLGLUCOSAMINIDASE"/>
    <property type="match status" value="1"/>
</dbReference>
<sequence>MEQKPKNLIALFVICLILIPTLIYGGTTKVSKGQVATVNAPILKRIVVSPKAIQVPVGTSEKGFKDMLEVKAYYKDIAEPKLIKDFMTNFATIKPQKGSKTVVIKYTENGCTKSSKICVTFCKPPIDESTQTAINFPYISGYPDETFRPDQAVTRAELATMIARLLTKNDIPVQQNQFKDVPELKFSTDGINYVTKLGLMKPYADGTFRPTEPVTLTEAREIMPRLASYLKTTNVDVPAGTGDLTRTQAVVLLNKLFDIECDTKNKTSGFSDVTPSTPYYKDIICATQQRAIPRSH</sequence>
<dbReference type="Proteomes" id="UP000008467">
    <property type="component" value="Chromosome"/>
</dbReference>
<evidence type="ECO:0000256" key="1">
    <source>
        <dbReference type="ARBA" id="ARBA00022737"/>
    </source>
</evidence>
<dbReference type="PANTHER" id="PTHR43308">
    <property type="entry name" value="OUTER MEMBRANE PROTEIN ALPHA-RELATED"/>
    <property type="match status" value="1"/>
</dbReference>
<dbReference type="HOGENOM" id="CLU_939069_0_0_9"/>
<dbReference type="STRING" id="642492.Clole_1382"/>
<dbReference type="KEGG" id="cle:Clole_1382"/>
<dbReference type="Pfam" id="PF00395">
    <property type="entry name" value="SLH"/>
    <property type="match status" value="2"/>
</dbReference>
<organism evidence="3 4">
    <name type="scientific">Cellulosilyticum lentocellum (strain ATCC 49066 / DSM 5427 / NCIMB 11756 / RHM5)</name>
    <name type="common">Clostridium lentocellum</name>
    <dbReference type="NCBI Taxonomy" id="642492"/>
    <lineage>
        <taxon>Bacteria</taxon>
        <taxon>Bacillati</taxon>
        <taxon>Bacillota</taxon>
        <taxon>Clostridia</taxon>
        <taxon>Lachnospirales</taxon>
        <taxon>Cellulosilyticaceae</taxon>
        <taxon>Cellulosilyticum</taxon>
    </lineage>
</organism>
<gene>
    <name evidence="3" type="ordered locus">Clole_1382</name>
</gene>
<accession>F2JI80</accession>
<dbReference type="eggNOG" id="COG4099">
    <property type="taxonomic scope" value="Bacteria"/>
</dbReference>
<feature type="domain" description="SLH" evidence="2">
    <location>
        <begin position="109"/>
        <end position="176"/>
    </location>
</feature>
<evidence type="ECO:0000259" key="2">
    <source>
        <dbReference type="PROSITE" id="PS51272"/>
    </source>
</evidence>
<evidence type="ECO:0000313" key="4">
    <source>
        <dbReference type="Proteomes" id="UP000008467"/>
    </source>
</evidence>
<dbReference type="InterPro" id="IPR051465">
    <property type="entry name" value="Cell_Envelope_Struct_Comp"/>
</dbReference>
<evidence type="ECO:0000313" key="3">
    <source>
        <dbReference type="EMBL" id="ADZ83108.1"/>
    </source>
</evidence>
<dbReference type="RefSeq" id="WP_013656407.1">
    <property type="nucleotide sequence ID" value="NC_015275.1"/>
</dbReference>
<reference evidence="3 4" key="1">
    <citation type="journal article" date="2011" name="J. Bacteriol.">
        <title>Complete genome sequence of the cellulose-degrading bacterium Cellulosilyticum lentocellum.</title>
        <authorList>
            <consortium name="US DOE Joint Genome Institute"/>
            <person name="Miller D.A."/>
            <person name="Suen G."/>
            <person name="Bruce D."/>
            <person name="Copeland A."/>
            <person name="Cheng J.F."/>
            <person name="Detter C."/>
            <person name="Goodwin L.A."/>
            <person name="Han C.S."/>
            <person name="Hauser L.J."/>
            <person name="Land M.L."/>
            <person name="Lapidus A."/>
            <person name="Lucas S."/>
            <person name="Meincke L."/>
            <person name="Pitluck S."/>
            <person name="Tapia R."/>
            <person name="Teshima H."/>
            <person name="Woyke T."/>
            <person name="Fox B.G."/>
            <person name="Angert E.R."/>
            <person name="Currie C.R."/>
        </authorList>
    </citation>
    <scope>NUCLEOTIDE SEQUENCE [LARGE SCALE GENOMIC DNA]</scope>
    <source>
        <strain evidence="4">ATCC 49066 / DSM 5427 / NCIMB 11756 / RHM5</strain>
    </source>
</reference>
<dbReference type="EMBL" id="CP002582">
    <property type="protein sequence ID" value="ADZ83108.1"/>
    <property type="molecule type" value="Genomic_DNA"/>
</dbReference>
<dbReference type="InterPro" id="IPR001119">
    <property type="entry name" value="SLH_dom"/>
</dbReference>
<keyword evidence="4" id="KW-1185">Reference proteome</keyword>
<proteinExistence type="predicted"/>
<dbReference type="AlphaFoldDB" id="F2JI80"/>
<feature type="domain" description="SLH" evidence="2">
    <location>
        <begin position="177"/>
        <end position="237"/>
    </location>
</feature>
<name>F2JI80_CELLD</name>
<protein>
    <submittedName>
        <fullName evidence="3">S-layer domain-containing protein</fullName>
    </submittedName>
</protein>
<keyword evidence="1" id="KW-0677">Repeat</keyword>